<dbReference type="Pfam" id="PF22707">
    <property type="entry name" value="S1CSD-TOTE-2"/>
    <property type="match status" value="1"/>
</dbReference>
<dbReference type="InterPro" id="IPR011990">
    <property type="entry name" value="TPR-like_helical_dom_sf"/>
</dbReference>
<evidence type="ECO:0008006" key="5">
    <source>
        <dbReference type="Google" id="ProtNLM"/>
    </source>
</evidence>
<feature type="domain" description="TOTE conflict systems S1/CSD-like" evidence="2">
    <location>
        <begin position="362"/>
        <end position="424"/>
    </location>
</feature>
<dbReference type="EMBL" id="JANWGH010000001">
    <property type="protein sequence ID" value="MCS5488886.1"/>
    <property type="molecule type" value="Genomic_DNA"/>
</dbReference>
<sequence length="499" mass="57906">MPAKEIKELRQSGRLEEALEMAKAEFDENPENIWTKRNLSWVYYEYLKTNASSENFEEFVIWLNQLVKLELPEGEKMLFDSLSFQIGKLLFALTKEESIPIQKIKLIADLIQNFHFSKPSDGYSFLLKGFHKGLKGTEYYLDFIDWWGLENLNEHDFQKEKLPNGKEIMALAEQVYISYAKHLLPERDALGNVYFNRDKAEDFIPRLEALSESYPSYQYPPYFQAKLLLALGDRENVLSALIPFARKKQNDFWVWEILAEAVEENSDKVFSCHCRALLCPSAEEMLVGVRQKTADVMIQKGLYSEAKTEIESILKVKESYGHKIPSIINQWVNQQWYIEAKGQESNKSFYRKHAYLAEEILFSDIPEESVIVEFVNSEKSILNFIASEEKFGFFKFDRFIKKVQPGEVLSVRFNGGTKGGRYNVLTCKKASDDSFKSQFQKEVEGIVKIKPGVSFGFIGDAFIHPSIITKYKLSDGQYFKGQIIKTYDSKKEKWGWKLL</sequence>
<keyword evidence="4" id="KW-1185">Reference proteome</keyword>
<dbReference type="InterPro" id="IPR054427">
    <property type="entry name" value="S1CSD-TOTE-2"/>
</dbReference>
<dbReference type="RefSeq" id="WP_259412569.1">
    <property type="nucleotide sequence ID" value="NZ_JANWGH010000001.1"/>
</dbReference>
<reference evidence="3 4" key="1">
    <citation type="submission" date="2022-08" db="EMBL/GenBank/DDBJ databases">
        <title>Algoriphagus sp. CAU 1643 isolated from mud.</title>
        <authorList>
            <person name="Kim W."/>
        </authorList>
    </citation>
    <scope>NUCLEOTIDE SEQUENCE [LARGE SCALE GENOMIC DNA]</scope>
    <source>
        <strain evidence="3 4">CAU 1643</strain>
    </source>
</reference>
<organism evidence="3 4">
    <name type="scientific">Algoriphagus limi</name>
    <dbReference type="NCBI Taxonomy" id="2975273"/>
    <lineage>
        <taxon>Bacteria</taxon>
        <taxon>Pseudomonadati</taxon>
        <taxon>Bacteroidota</taxon>
        <taxon>Cytophagia</taxon>
        <taxon>Cytophagales</taxon>
        <taxon>Cyclobacteriaceae</taxon>
        <taxon>Algoriphagus</taxon>
    </lineage>
</organism>
<gene>
    <name evidence="3" type="ORF">NY014_00510</name>
</gene>
<dbReference type="Proteomes" id="UP001206788">
    <property type="component" value="Unassembled WGS sequence"/>
</dbReference>
<dbReference type="InterPro" id="IPR054283">
    <property type="entry name" value="DUF7017"/>
</dbReference>
<protein>
    <recommendedName>
        <fullName evidence="5">Tetratricopeptide repeat-containing protein</fullName>
    </recommendedName>
</protein>
<evidence type="ECO:0000259" key="1">
    <source>
        <dbReference type="Pfam" id="PF22707"/>
    </source>
</evidence>
<dbReference type="Gene3D" id="1.25.40.10">
    <property type="entry name" value="Tetratricopeptide repeat domain"/>
    <property type="match status" value="1"/>
</dbReference>
<evidence type="ECO:0000259" key="2">
    <source>
        <dbReference type="Pfam" id="PF22708"/>
    </source>
</evidence>
<comment type="caution">
    <text evidence="3">The sequence shown here is derived from an EMBL/GenBank/DDBJ whole genome shotgun (WGS) entry which is preliminary data.</text>
</comment>
<proteinExistence type="predicted"/>
<feature type="domain" description="TOTE conflict systems S1/CSD-like" evidence="1">
    <location>
        <begin position="441"/>
        <end position="498"/>
    </location>
</feature>
<dbReference type="InterPro" id="IPR054426">
    <property type="entry name" value="S1CSD-TOTE-1"/>
</dbReference>
<evidence type="ECO:0000313" key="4">
    <source>
        <dbReference type="Proteomes" id="UP001206788"/>
    </source>
</evidence>
<dbReference type="Pfam" id="PF22860">
    <property type="entry name" value="DUF7017"/>
    <property type="match status" value="1"/>
</dbReference>
<dbReference type="Pfam" id="PF22708">
    <property type="entry name" value="S1CSD-TOTE-1"/>
    <property type="match status" value="1"/>
</dbReference>
<evidence type="ECO:0000313" key="3">
    <source>
        <dbReference type="EMBL" id="MCS5488886.1"/>
    </source>
</evidence>
<accession>A0ABT2G324</accession>
<name>A0ABT2G324_9BACT</name>